<dbReference type="PANTHER" id="PTHR34039:SF1">
    <property type="entry name" value="UPF0102 PROTEIN YRAN"/>
    <property type="match status" value="1"/>
</dbReference>
<proteinExistence type="inferred from homology"/>
<reference evidence="3 4" key="1">
    <citation type="submission" date="2014-06" db="EMBL/GenBank/DDBJ databases">
        <title>Saccharopolyspora rectivirgula DSM-43113 Genome sequencing.</title>
        <authorList>
            <person name="Barrera C."/>
            <person name="Millon L."/>
            <person name="Rognon B."/>
            <person name="Zaugg C."/>
            <person name="Monod M."/>
        </authorList>
    </citation>
    <scope>NUCLEOTIDE SEQUENCE [LARGE SCALE GENOMIC DNA]</scope>
    <source>
        <strain evidence="3 4">DSM 43113</strain>
    </source>
</reference>
<dbReference type="PANTHER" id="PTHR34039">
    <property type="entry name" value="UPF0102 PROTEIN YRAN"/>
    <property type="match status" value="1"/>
</dbReference>
<dbReference type="Pfam" id="PF02021">
    <property type="entry name" value="UPF0102"/>
    <property type="match status" value="1"/>
</dbReference>
<dbReference type="CDD" id="cd20736">
    <property type="entry name" value="PoNe_Nuclease"/>
    <property type="match status" value="1"/>
</dbReference>
<organism evidence="3 4">
    <name type="scientific">Saccharopolyspora rectivirgula</name>
    <dbReference type="NCBI Taxonomy" id="28042"/>
    <lineage>
        <taxon>Bacteria</taxon>
        <taxon>Bacillati</taxon>
        <taxon>Actinomycetota</taxon>
        <taxon>Actinomycetes</taxon>
        <taxon>Pseudonocardiales</taxon>
        <taxon>Pseudonocardiaceae</taxon>
        <taxon>Saccharopolyspora</taxon>
    </lineage>
</organism>
<gene>
    <name evidence="3" type="ORF">GU90_17680</name>
</gene>
<comment type="similarity">
    <text evidence="1 2">Belongs to the UPF0102 family.</text>
</comment>
<evidence type="ECO:0000256" key="1">
    <source>
        <dbReference type="ARBA" id="ARBA00006738"/>
    </source>
</evidence>
<evidence type="ECO:0000313" key="3">
    <source>
        <dbReference type="EMBL" id="KEI42969.1"/>
    </source>
</evidence>
<accession>A0A073B5S2</accession>
<protein>
    <recommendedName>
        <fullName evidence="2">UPF0102 protein GU90_17680</fullName>
    </recommendedName>
</protein>
<dbReference type="AlphaFoldDB" id="A0A073B5S2"/>
<dbReference type="eggNOG" id="COG0792">
    <property type="taxonomic scope" value="Bacteria"/>
</dbReference>
<dbReference type="NCBIfam" id="NF009154">
    <property type="entry name" value="PRK12497.3-3"/>
    <property type="match status" value="1"/>
</dbReference>
<dbReference type="Proteomes" id="UP000031419">
    <property type="component" value="Unassembled WGS sequence"/>
</dbReference>
<dbReference type="RefSeq" id="WP_029722329.1">
    <property type="nucleotide sequence ID" value="NZ_JAJUIW010000042.1"/>
</dbReference>
<keyword evidence="4" id="KW-1185">Reference proteome</keyword>
<evidence type="ECO:0000313" key="4">
    <source>
        <dbReference type="Proteomes" id="UP000031419"/>
    </source>
</evidence>
<dbReference type="NCBIfam" id="TIGR00252">
    <property type="entry name" value="YraN family protein"/>
    <property type="match status" value="1"/>
</dbReference>
<dbReference type="EMBL" id="JNVU01000048">
    <property type="protein sequence ID" value="KEI42969.1"/>
    <property type="molecule type" value="Genomic_DNA"/>
</dbReference>
<dbReference type="Gene3D" id="3.40.1350.10">
    <property type="match status" value="1"/>
</dbReference>
<dbReference type="InterPro" id="IPR011856">
    <property type="entry name" value="tRNA_endonuc-like_dom_sf"/>
</dbReference>
<dbReference type="NCBIfam" id="NF009150">
    <property type="entry name" value="PRK12497.1-3"/>
    <property type="match status" value="1"/>
</dbReference>
<dbReference type="InterPro" id="IPR003509">
    <property type="entry name" value="UPF0102_YraN-like"/>
</dbReference>
<dbReference type="HAMAP" id="MF_00048">
    <property type="entry name" value="UPF0102"/>
    <property type="match status" value="1"/>
</dbReference>
<dbReference type="STRING" id="28042.GU90_17680"/>
<dbReference type="OrthoDB" id="9794876at2"/>
<sequence length="132" mass="14826">MPNPVIGSLSDDDTLGHRHALGREGERLAAQLLEEKGLTVLERNWKCRHGELDIIATDRRRAVFCEVKARSGVDYGGPLLAVGPDKVRRVRRLAQLWLNERELTGCPVRFDVISVLWPPGGKPRLEHLEGVF</sequence>
<dbReference type="SUPFAM" id="SSF52980">
    <property type="entry name" value="Restriction endonuclease-like"/>
    <property type="match status" value="1"/>
</dbReference>
<dbReference type="GO" id="GO:0003676">
    <property type="term" value="F:nucleic acid binding"/>
    <property type="evidence" value="ECO:0007669"/>
    <property type="project" value="InterPro"/>
</dbReference>
<name>A0A073B5S2_9PSEU</name>
<comment type="caution">
    <text evidence="3">The sequence shown here is derived from an EMBL/GenBank/DDBJ whole genome shotgun (WGS) entry which is preliminary data.</text>
</comment>
<evidence type="ECO:0000256" key="2">
    <source>
        <dbReference type="HAMAP-Rule" id="MF_00048"/>
    </source>
</evidence>
<dbReference type="InterPro" id="IPR011335">
    <property type="entry name" value="Restrct_endonuc-II-like"/>
</dbReference>